<evidence type="ECO:0000256" key="4">
    <source>
        <dbReference type="ARBA" id="ARBA00022801"/>
    </source>
</evidence>
<evidence type="ECO:0000256" key="5">
    <source>
        <dbReference type="ARBA" id="ARBA00023085"/>
    </source>
</evidence>
<evidence type="ECO:0000259" key="8">
    <source>
        <dbReference type="SMART" id="SM00856"/>
    </source>
</evidence>
<organism evidence="9 10">
    <name type="scientific">Acorus gramineus</name>
    <name type="common">Dwarf sweet flag</name>
    <dbReference type="NCBI Taxonomy" id="55184"/>
    <lineage>
        <taxon>Eukaryota</taxon>
        <taxon>Viridiplantae</taxon>
        <taxon>Streptophyta</taxon>
        <taxon>Embryophyta</taxon>
        <taxon>Tracheophyta</taxon>
        <taxon>Spermatophyta</taxon>
        <taxon>Magnoliopsida</taxon>
        <taxon>Liliopsida</taxon>
        <taxon>Acoraceae</taxon>
        <taxon>Acorus</taxon>
    </lineage>
</organism>
<keyword evidence="10" id="KW-1185">Reference proteome</keyword>
<dbReference type="InterPro" id="IPR035513">
    <property type="entry name" value="Invertase/methylesterase_inhib"/>
</dbReference>
<evidence type="ECO:0000256" key="2">
    <source>
        <dbReference type="ARBA" id="ARBA00006027"/>
    </source>
</evidence>
<dbReference type="InterPro" id="IPR000070">
    <property type="entry name" value="Pectinesterase_cat"/>
</dbReference>
<comment type="pathway">
    <text evidence="1 7">Glycan metabolism; pectin degradation; 2-dehydro-3-deoxy-D-gluconate from pectin: step 1/5.</text>
</comment>
<dbReference type="Pfam" id="PF04043">
    <property type="entry name" value="PMEI"/>
    <property type="match status" value="1"/>
</dbReference>
<dbReference type="CDD" id="cd15798">
    <property type="entry name" value="PMEI-like_3"/>
    <property type="match status" value="1"/>
</dbReference>
<dbReference type="PANTHER" id="PTHR31707">
    <property type="entry name" value="PECTINESTERASE"/>
    <property type="match status" value="1"/>
</dbReference>
<dbReference type="FunFam" id="2.160.20.10:FF:000001">
    <property type="entry name" value="Pectinesterase"/>
    <property type="match status" value="1"/>
</dbReference>
<dbReference type="AlphaFoldDB" id="A0AAV9AIJ2"/>
<protein>
    <recommendedName>
        <fullName evidence="7">Pectinesterase</fullName>
        <ecNumber evidence="7">3.1.1.11</ecNumber>
    </recommendedName>
</protein>
<evidence type="ECO:0000313" key="10">
    <source>
        <dbReference type="Proteomes" id="UP001179952"/>
    </source>
</evidence>
<reference evidence="9" key="2">
    <citation type="submission" date="2023-06" db="EMBL/GenBank/DDBJ databases">
        <authorList>
            <person name="Ma L."/>
            <person name="Liu K.-W."/>
            <person name="Li Z."/>
            <person name="Hsiao Y.-Y."/>
            <person name="Qi Y."/>
            <person name="Fu T."/>
            <person name="Tang G."/>
            <person name="Zhang D."/>
            <person name="Sun W.-H."/>
            <person name="Liu D.-K."/>
            <person name="Li Y."/>
            <person name="Chen G.-Z."/>
            <person name="Liu X.-D."/>
            <person name="Liao X.-Y."/>
            <person name="Jiang Y.-T."/>
            <person name="Yu X."/>
            <person name="Hao Y."/>
            <person name="Huang J."/>
            <person name="Zhao X.-W."/>
            <person name="Ke S."/>
            <person name="Chen Y.-Y."/>
            <person name="Wu W.-L."/>
            <person name="Hsu J.-L."/>
            <person name="Lin Y.-F."/>
            <person name="Huang M.-D."/>
            <person name="Li C.-Y."/>
            <person name="Huang L."/>
            <person name="Wang Z.-W."/>
            <person name="Zhao X."/>
            <person name="Zhong W.-Y."/>
            <person name="Peng D.-H."/>
            <person name="Ahmad S."/>
            <person name="Lan S."/>
            <person name="Zhang J.-S."/>
            <person name="Tsai W.-C."/>
            <person name="Van De Peer Y."/>
            <person name="Liu Z.-J."/>
        </authorList>
    </citation>
    <scope>NUCLEOTIDE SEQUENCE</scope>
    <source>
        <strain evidence="9">SCP</strain>
        <tissue evidence="9">Leaves</tissue>
    </source>
</reference>
<dbReference type="InterPro" id="IPR011050">
    <property type="entry name" value="Pectin_lyase_fold/virulence"/>
</dbReference>
<dbReference type="InterPro" id="IPR012334">
    <property type="entry name" value="Pectin_lyas_fold"/>
</dbReference>
<dbReference type="EC" id="3.1.1.11" evidence="7"/>
<dbReference type="SMART" id="SM00856">
    <property type="entry name" value="PMEI"/>
    <property type="match status" value="1"/>
</dbReference>
<proteinExistence type="inferred from homology"/>
<evidence type="ECO:0000256" key="3">
    <source>
        <dbReference type="ARBA" id="ARBA00007786"/>
    </source>
</evidence>
<name>A0AAV9AIJ2_ACOGR</name>
<gene>
    <name evidence="9" type="ORF">QJS04_geneDACA013594</name>
</gene>
<dbReference type="Gene3D" id="2.160.20.10">
    <property type="entry name" value="Single-stranded right-handed beta-helix, Pectin lyase-like"/>
    <property type="match status" value="1"/>
</dbReference>
<comment type="caution">
    <text evidence="9">The sequence shown here is derived from an EMBL/GenBank/DDBJ whole genome shotgun (WGS) entry which is preliminary data.</text>
</comment>
<dbReference type="Proteomes" id="UP001179952">
    <property type="component" value="Unassembled WGS sequence"/>
</dbReference>
<dbReference type="NCBIfam" id="TIGR01614">
    <property type="entry name" value="PME_inhib"/>
    <property type="match status" value="1"/>
</dbReference>
<dbReference type="InterPro" id="IPR033131">
    <property type="entry name" value="Pectinesterase_Asp_AS"/>
</dbReference>
<sequence length="514" mass="56007">MVAISFGEAFEESVRRECNFTRYPSHCEDALLATNKLGLGTGHQYADLVILLAEKTKDETTKLPIFKLSNPNHQLGGMKGQQPDVAIDYCEELMQMSVKRLDQSLSALKGSPQESKQDIQTWLSAVLTYHDSCKDSIGYDLSNRSLISTQISSKMDYLSFLASNSLALANRIPDRPTTSTNTRRQASEHVFPNWVSAEDRRALLDTNTIRADAVVAQDGTGDYKTISDAIEAASGGRFVIYVKAGTYKEKISTSKDNIMLVGDGKDTTMITNDRSVGGGSSMPNSVTFGDGFIAKDIGFSNTAGAAGEQALAVRVASDHSVFYRCSFRGYQDTLYALSLRQFYRECDIYGTIDFIFGNAAAVFQNCNIILRRPAKGHYNTILANGRTDPGQNTGFSVQKCRIGAGPEFYPERHTVASYLGRPWKEYSRAVVMQSSMDDSIWTKGWDEWSGGFALKTLYFAEYANVGPGAGTAGRVGWAGYHVIGAGDAAAFTVGEFISGGSWLPSTGVDFDAGL</sequence>
<evidence type="ECO:0000313" key="9">
    <source>
        <dbReference type="EMBL" id="KAK1263958.1"/>
    </source>
</evidence>
<dbReference type="GO" id="GO:0045490">
    <property type="term" value="P:pectin catabolic process"/>
    <property type="evidence" value="ECO:0007669"/>
    <property type="project" value="UniProtKB-UniRule"/>
</dbReference>
<comment type="similarity">
    <text evidence="3">In the C-terminal section; belongs to the pectinesterase family.</text>
</comment>
<comment type="similarity">
    <text evidence="2">In the N-terminal section; belongs to the PMEI family.</text>
</comment>
<dbReference type="GO" id="GO:0030599">
    <property type="term" value="F:pectinesterase activity"/>
    <property type="evidence" value="ECO:0007669"/>
    <property type="project" value="UniProtKB-UniRule"/>
</dbReference>
<feature type="active site" evidence="6">
    <location>
        <position position="353"/>
    </location>
</feature>
<dbReference type="Gene3D" id="1.20.140.40">
    <property type="entry name" value="Invertase/pectin methylesterase inhibitor family protein"/>
    <property type="match status" value="1"/>
</dbReference>
<keyword evidence="4 7" id="KW-0378">Hydrolase</keyword>
<evidence type="ECO:0000256" key="7">
    <source>
        <dbReference type="RuleBase" id="RU000589"/>
    </source>
</evidence>
<dbReference type="GO" id="GO:0042545">
    <property type="term" value="P:cell wall modification"/>
    <property type="evidence" value="ECO:0007669"/>
    <property type="project" value="UniProtKB-UniRule"/>
</dbReference>
<dbReference type="EMBL" id="JAUJYN010000009">
    <property type="protein sequence ID" value="KAK1263958.1"/>
    <property type="molecule type" value="Genomic_DNA"/>
</dbReference>
<keyword evidence="5 7" id="KW-0063">Aspartyl esterase</keyword>
<evidence type="ECO:0000256" key="6">
    <source>
        <dbReference type="PROSITE-ProRule" id="PRU10040"/>
    </source>
</evidence>
<dbReference type="SUPFAM" id="SSF51126">
    <property type="entry name" value="Pectin lyase-like"/>
    <property type="match status" value="1"/>
</dbReference>
<dbReference type="InterPro" id="IPR006501">
    <property type="entry name" value="Pectinesterase_inhib_dom"/>
</dbReference>
<feature type="domain" description="Pectinesterase inhibitor" evidence="8">
    <location>
        <begin position="9"/>
        <end position="168"/>
    </location>
</feature>
<evidence type="ECO:0000256" key="1">
    <source>
        <dbReference type="ARBA" id="ARBA00005184"/>
    </source>
</evidence>
<accession>A0AAV9AIJ2</accession>
<dbReference type="SUPFAM" id="SSF101148">
    <property type="entry name" value="Plant invertase/pectin methylesterase inhibitor"/>
    <property type="match status" value="1"/>
</dbReference>
<dbReference type="GO" id="GO:0004857">
    <property type="term" value="F:enzyme inhibitor activity"/>
    <property type="evidence" value="ECO:0007669"/>
    <property type="project" value="InterPro"/>
</dbReference>
<dbReference type="PROSITE" id="PS00503">
    <property type="entry name" value="PECTINESTERASE_2"/>
    <property type="match status" value="1"/>
</dbReference>
<dbReference type="Pfam" id="PF01095">
    <property type="entry name" value="Pectinesterase"/>
    <property type="match status" value="1"/>
</dbReference>
<reference evidence="9" key="1">
    <citation type="journal article" date="2023" name="Nat. Commun.">
        <title>Diploid and tetraploid genomes of Acorus and the evolution of monocots.</title>
        <authorList>
            <person name="Ma L."/>
            <person name="Liu K.W."/>
            <person name="Li Z."/>
            <person name="Hsiao Y.Y."/>
            <person name="Qi Y."/>
            <person name="Fu T."/>
            <person name="Tang G.D."/>
            <person name="Zhang D."/>
            <person name="Sun W.H."/>
            <person name="Liu D.K."/>
            <person name="Li Y."/>
            <person name="Chen G.Z."/>
            <person name="Liu X.D."/>
            <person name="Liao X.Y."/>
            <person name="Jiang Y.T."/>
            <person name="Yu X."/>
            <person name="Hao Y."/>
            <person name="Huang J."/>
            <person name="Zhao X.W."/>
            <person name="Ke S."/>
            <person name="Chen Y.Y."/>
            <person name="Wu W.L."/>
            <person name="Hsu J.L."/>
            <person name="Lin Y.F."/>
            <person name="Huang M.D."/>
            <person name="Li C.Y."/>
            <person name="Huang L."/>
            <person name="Wang Z.W."/>
            <person name="Zhao X."/>
            <person name="Zhong W.Y."/>
            <person name="Peng D.H."/>
            <person name="Ahmad S."/>
            <person name="Lan S."/>
            <person name="Zhang J.S."/>
            <person name="Tsai W.C."/>
            <person name="Van de Peer Y."/>
            <person name="Liu Z.J."/>
        </authorList>
    </citation>
    <scope>NUCLEOTIDE SEQUENCE</scope>
    <source>
        <strain evidence="9">SCP</strain>
    </source>
</reference>
<comment type="catalytic activity">
    <reaction evidence="7">
        <text>[(1-&gt;4)-alpha-D-galacturonosyl methyl ester](n) + n H2O = [(1-&gt;4)-alpha-D-galacturonosyl](n) + n methanol + n H(+)</text>
        <dbReference type="Rhea" id="RHEA:22380"/>
        <dbReference type="Rhea" id="RHEA-COMP:14570"/>
        <dbReference type="Rhea" id="RHEA-COMP:14573"/>
        <dbReference type="ChEBI" id="CHEBI:15377"/>
        <dbReference type="ChEBI" id="CHEBI:15378"/>
        <dbReference type="ChEBI" id="CHEBI:17790"/>
        <dbReference type="ChEBI" id="CHEBI:140522"/>
        <dbReference type="ChEBI" id="CHEBI:140523"/>
        <dbReference type="EC" id="3.1.1.11"/>
    </reaction>
</comment>